<name>A0A250WT26_9CHLO</name>
<sequence>MQINRIRVAAHEGMPDDWIALDKLEHFFSCAIIVIASYGLICRWPSLHPHRLVLSFCIGIIAGTAKELGDELQLWPGEPSWRDFAADLLGCITASAALVFWEQRSPKEQRYIDLELGVVYGNPIKRQWRKALNTAKDAFAKAKEVFP</sequence>
<proteinExistence type="predicted"/>
<accession>A0A250WT26</accession>
<comment type="caution">
    <text evidence="1">The sequence shown here is derived from an EMBL/GenBank/DDBJ whole genome shotgun (WGS) entry which is preliminary data.</text>
</comment>
<gene>
    <name evidence="1" type="ORF">CEUSTIGMA_g1401.t1</name>
</gene>
<reference evidence="1 2" key="1">
    <citation type="submission" date="2017-08" db="EMBL/GenBank/DDBJ databases">
        <title>Acidophilic green algal genome provides insights into adaptation to an acidic environment.</title>
        <authorList>
            <person name="Hirooka S."/>
            <person name="Hirose Y."/>
            <person name="Kanesaki Y."/>
            <person name="Higuchi S."/>
            <person name="Fujiwara T."/>
            <person name="Onuma R."/>
            <person name="Era A."/>
            <person name="Ohbayashi R."/>
            <person name="Uzuka A."/>
            <person name="Nozaki H."/>
            <person name="Yoshikawa H."/>
            <person name="Miyagishima S.Y."/>
        </authorList>
    </citation>
    <scope>NUCLEOTIDE SEQUENCE [LARGE SCALE GENOMIC DNA]</scope>
    <source>
        <strain evidence="1 2">NIES-2499</strain>
    </source>
</reference>
<dbReference type="AlphaFoldDB" id="A0A250WT26"/>
<dbReference type="Proteomes" id="UP000232323">
    <property type="component" value="Unassembled WGS sequence"/>
</dbReference>
<evidence type="ECO:0008006" key="3">
    <source>
        <dbReference type="Google" id="ProtNLM"/>
    </source>
</evidence>
<evidence type="ECO:0000313" key="2">
    <source>
        <dbReference type="Proteomes" id="UP000232323"/>
    </source>
</evidence>
<evidence type="ECO:0000313" key="1">
    <source>
        <dbReference type="EMBL" id="GAX73951.1"/>
    </source>
</evidence>
<dbReference type="OrthoDB" id="772152at2759"/>
<keyword evidence="2" id="KW-1185">Reference proteome</keyword>
<protein>
    <recommendedName>
        <fullName evidence="3">VanZ-like domain-containing protein</fullName>
    </recommendedName>
</protein>
<dbReference type="PANTHER" id="PTHR35462">
    <property type="match status" value="1"/>
</dbReference>
<organism evidence="1 2">
    <name type="scientific">Chlamydomonas eustigma</name>
    <dbReference type="NCBI Taxonomy" id="1157962"/>
    <lineage>
        <taxon>Eukaryota</taxon>
        <taxon>Viridiplantae</taxon>
        <taxon>Chlorophyta</taxon>
        <taxon>core chlorophytes</taxon>
        <taxon>Chlorophyceae</taxon>
        <taxon>CS clade</taxon>
        <taxon>Chlamydomonadales</taxon>
        <taxon>Chlamydomonadaceae</taxon>
        <taxon>Chlamydomonas</taxon>
    </lineage>
</organism>
<dbReference type="EMBL" id="BEGY01000005">
    <property type="protein sequence ID" value="GAX73951.1"/>
    <property type="molecule type" value="Genomic_DNA"/>
</dbReference>
<dbReference type="PANTHER" id="PTHR35462:SF2">
    <property type="entry name" value="TRANSMEMBRANE PROTEIN"/>
    <property type="match status" value="1"/>
</dbReference>